<dbReference type="EMBL" id="WTXG01000043">
    <property type="protein sequence ID" value="KAI0296935.1"/>
    <property type="molecule type" value="Genomic_DNA"/>
</dbReference>
<accession>A0AAD4QLK5</accession>
<keyword evidence="2" id="KW-1185">Reference proteome</keyword>
<proteinExistence type="predicted"/>
<evidence type="ECO:0000313" key="1">
    <source>
        <dbReference type="EMBL" id="KAI0296935.1"/>
    </source>
</evidence>
<protein>
    <submittedName>
        <fullName evidence="1">Uncharacterized protein</fullName>
    </submittedName>
</protein>
<dbReference type="AlphaFoldDB" id="A0AAD4QLK5"/>
<reference evidence="1" key="1">
    <citation type="journal article" date="2022" name="New Phytol.">
        <title>Evolutionary transition to the ectomycorrhizal habit in the genomes of a hyperdiverse lineage of mushroom-forming fungi.</title>
        <authorList>
            <person name="Looney B."/>
            <person name="Miyauchi S."/>
            <person name="Morin E."/>
            <person name="Drula E."/>
            <person name="Courty P.E."/>
            <person name="Kohler A."/>
            <person name="Kuo A."/>
            <person name="LaButti K."/>
            <person name="Pangilinan J."/>
            <person name="Lipzen A."/>
            <person name="Riley R."/>
            <person name="Andreopoulos W."/>
            <person name="He G."/>
            <person name="Johnson J."/>
            <person name="Nolan M."/>
            <person name="Tritt A."/>
            <person name="Barry K.W."/>
            <person name="Grigoriev I.V."/>
            <person name="Nagy L.G."/>
            <person name="Hibbett D."/>
            <person name="Henrissat B."/>
            <person name="Matheny P.B."/>
            <person name="Labbe J."/>
            <person name="Martin F.M."/>
        </authorList>
    </citation>
    <scope>NUCLEOTIDE SEQUENCE</scope>
    <source>
        <strain evidence="1">BPL690</strain>
    </source>
</reference>
<evidence type="ECO:0000313" key="2">
    <source>
        <dbReference type="Proteomes" id="UP001203297"/>
    </source>
</evidence>
<name>A0AAD4QLK5_9AGAM</name>
<dbReference type="Proteomes" id="UP001203297">
    <property type="component" value="Unassembled WGS sequence"/>
</dbReference>
<gene>
    <name evidence="1" type="ORF">B0F90DRAFT_1743532</name>
</gene>
<sequence length="100" mass="11262">MSVKMESPFQKRKRTVLTLLGLAFFRRWRSENPGSIQSRGCVAESCGVLISPALPCQGRIRIDKPALKQGTHAICRCYSRAALKARERTATNKEILLQPY</sequence>
<organism evidence="1 2">
    <name type="scientific">Multifurca ochricompacta</name>
    <dbReference type="NCBI Taxonomy" id="376703"/>
    <lineage>
        <taxon>Eukaryota</taxon>
        <taxon>Fungi</taxon>
        <taxon>Dikarya</taxon>
        <taxon>Basidiomycota</taxon>
        <taxon>Agaricomycotina</taxon>
        <taxon>Agaricomycetes</taxon>
        <taxon>Russulales</taxon>
        <taxon>Russulaceae</taxon>
        <taxon>Multifurca</taxon>
    </lineage>
</organism>
<comment type="caution">
    <text evidence="1">The sequence shown here is derived from an EMBL/GenBank/DDBJ whole genome shotgun (WGS) entry which is preliminary data.</text>
</comment>